<evidence type="ECO:0000313" key="11">
    <source>
        <dbReference type="Proteomes" id="UP001466331"/>
    </source>
</evidence>
<accession>A0ABU9U9S7</accession>
<name>A0ABU9U9S7_9SPIR</name>
<dbReference type="InterPro" id="IPR006066">
    <property type="entry name" value="NO2/SO3_Rdtase_FeS/sirohaem_BS"/>
</dbReference>
<dbReference type="Pfam" id="PF03460">
    <property type="entry name" value="NIR_SIR_ferr"/>
    <property type="match status" value="2"/>
</dbReference>
<reference evidence="10 11" key="1">
    <citation type="submission" date="2024-03" db="EMBL/GenBank/DDBJ databases">
        <title>Ignisphaera cupida sp. nov., a hyperthermophilic hydrolytic archaeon from a hot spring of Kamchatka, and proposal of Ignisphaeraceae fam. nov.</title>
        <authorList>
            <person name="Podosokorskaya O.A."/>
            <person name="Elcheninov A.G."/>
            <person name="Maltseva A.I."/>
            <person name="Zayulina K.S."/>
            <person name="Novikov A."/>
            <person name="Merkel A.Y."/>
        </authorList>
    </citation>
    <scope>NUCLEOTIDE SEQUENCE [LARGE SCALE GENOMIC DNA]</scope>
    <source>
        <strain evidence="10 11">38H-sp</strain>
    </source>
</reference>
<dbReference type="Pfam" id="PF01206">
    <property type="entry name" value="TusA"/>
    <property type="match status" value="1"/>
</dbReference>
<dbReference type="PANTHER" id="PTHR32439:SF9">
    <property type="entry name" value="BLR3264 PROTEIN"/>
    <property type="match status" value="1"/>
</dbReference>
<dbReference type="InterPro" id="IPR045854">
    <property type="entry name" value="NO2/SO3_Rdtase_4Fe4S_sf"/>
</dbReference>
<feature type="domain" description="Nitrite/sulphite reductase 4Fe-4S" evidence="7">
    <location>
        <begin position="119"/>
        <end position="268"/>
    </location>
</feature>
<evidence type="ECO:0000259" key="9">
    <source>
        <dbReference type="Pfam" id="PF03460"/>
    </source>
</evidence>
<keyword evidence="5" id="KW-0408">Iron</keyword>
<protein>
    <submittedName>
        <fullName evidence="10">Sulfurtransferase TusA family protein</fullName>
    </submittedName>
</protein>
<dbReference type="EMBL" id="JBCHKQ010000001">
    <property type="protein sequence ID" value="MEM5947421.1"/>
    <property type="molecule type" value="Genomic_DNA"/>
</dbReference>
<feature type="domain" description="Nitrite/sulphite reductase 4Fe-4S" evidence="7">
    <location>
        <begin position="403"/>
        <end position="503"/>
    </location>
</feature>
<dbReference type="InterPro" id="IPR001455">
    <property type="entry name" value="TusA-like"/>
</dbReference>
<evidence type="ECO:0000256" key="5">
    <source>
        <dbReference type="ARBA" id="ARBA00023004"/>
    </source>
</evidence>
<feature type="domain" description="UPF0033" evidence="8">
    <location>
        <begin position="663"/>
        <end position="729"/>
    </location>
</feature>
<dbReference type="SUPFAM" id="SSF56014">
    <property type="entry name" value="Nitrite and sulphite reductase 4Fe-4S domain-like"/>
    <property type="match status" value="2"/>
</dbReference>
<feature type="domain" description="Nitrite/Sulfite reductase ferredoxin-like" evidence="9">
    <location>
        <begin position="44"/>
        <end position="107"/>
    </location>
</feature>
<dbReference type="Gene3D" id="3.30.110.40">
    <property type="entry name" value="TusA-like domain"/>
    <property type="match status" value="1"/>
</dbReference>
<evidence type="ECO:0000259" key="7">
    <source>
        <dbReference type="Pfam" id="PF01077"/>
    </source>
</evidence>
<keyword evidence="4" id="KW-0560">Oxidoreductase</keyword>
<feature type="domain" description="Nitrite/Sulfite reductase ferredoxin-like" evidence="9">
    <location>
        <begin position="291"/>
        <end position="347"/>
    </location>
</feature>
<dbReference type="InterPro" id="IPR051329">
    <property type="entry name" value="NIR_SIR_4Fe-4S"/>
</dbReference>
<proteinExistence type="predicted"/>
<dbReference type="Pfam" id="PF01077">
    <property type="entry name" value="NIR_SIR"/>
    <property type="match status" value="2"/>
</dbReference>
<evidence type="ECO:0000313" key="10">
    <source>
        <dbReference type="EMBL" id="MEM5947421.1"/>
    </source>
</evidence>
<dbReference type="InterPro" id="IPR036136">
    <property type="entry name" value="Nit/Sulf_reduc_fer-like_dom_sf"/>
</dbReference>
<dbReference type="SUPFAM" id="SSF55124">
    <property type="entry name" value="Nitrite/Sulfite reductase N-terminal domain-like"/>
    <property type="match status" value="2"/>
</dbReference>
<dbReference type="PANTHER" id="PTHR32439">
    <property type="entry name" value="FERREDOXIN--NITRITE REDUCTASE, CHLOROPLASTIC"/>
    <property type="match status" value="1"/>
</dbReference>
<keyword evidence="11" id="KW-1185">Reference proteome</keyword>
<evidence type="ECO:0000256" key="4">
    <source>
        <dbReference type="ARBA" id="ARBA00023002"/>
    </source>
</evidence>
<evidence type="ECO:0000256" key="2">
    <source>
        <dbReference type="ARBA" id="ARBA00022617"/>
    </source>
</evidence>
<dbReference type="InterPro" id="IPR006067">
    <property type="entry name" value="NO2/SO3_Rdtase_4Fe4S_dom"/>
</dbReference>
<organism evidence="10 11">
    <name type="scientific">Rarispira pelagica</name>
    <dbReference type="NCBI Taxonomy" id="3141764"/>
    <lineage>
        <taxon>Bacteria</taxon>
        <taxon>Pseudomonadati</taxon>
        <taxon>Spirochaetota</taxon>
        <taxon>Spirochaetia</taxon>
        <taxon>Winmispirales</taxon>
        <taxon>Winmispiraceae</taxon>
        <taxon>Rarispira</taxon>
    </lineage>
</organism>
<keyword evidence="6" id="KW-0411">Iron-sulfur</keyword>
<evidence type="ECO:0000259" key="8">
    <source>
        <dbReference type="Pfam" id="PF01206"/>
    </source>
</evidence>
<dbReference type="Gene3D" id="3.90.480.10">
    <property type="entry name" value="Sulfite Reductase Hemoprotein,Domain 2"/>
    <property type="match status" value="1"/>
</dbReference>
<dbReference type="RefSeq" id="WP_420068870.1">
    <property type="nucleotide sequence ID" value="NZ_JBCHKQ010000001.1"/>
</dbReference>
<dbReference type="Gene3D" id="3.30.413.10">
    <property type="entry name" value="Sulfite Reductase Hemoprotein, domain 1"/>
    <property type="match status" value="2"/>
</dbReference>
<comment type="caution">
    <text evidence="10">The sequence shown here is derived from an EMBL/GenBank/DDBJ whole genome shotgun (WGS) entry which is preliminary data.</text>
</comment>
<evidence type="ECO:0000256" key="6">
    <source>
        <dbReference type="ARBA" id="ARBA00023014"/>
    </source>
</evidence>
<keyword evidence="1" id="KW-0004">4Fe-4S</keyword>
<dbReference type="SUPFAM" id="SSF64307">
    <property type="entry name" value="SirA-like"/>
    <property type="match status" value="1"/>
</dbReference>
<dbReference type="PROSITE" id="PS00365">
    <property type="entry name" value="NIR_SIR"/>
    <property type="match status" value="1"/>
</dbReference>
<evidence type="ECO:0000256" key="3">
    <source>
        <dbReference type="ARBA" id="ARBA00022723"/>
    </source>
</evidence>
<evidence type="ECO:0000256" key="1">
    <source>
        <dbReference type="ARBA" id="ARBA00022485"/>
    </source>
</evidence>
<gene>
    <name evidence="10" type="ORF">WKV44_02580</name>
</gene>
<dbReference type="Proteomes" id="UP001466331">
    <property type="component" value="Unassembled WGS sequence"/>
</dbReference>
<dbReference type="InterPro" id="IPR036868">
    <property type="entry name" value="TusA-like_sf"/>
</dbReference>
<sequence>MPVTLPKTVVEDIATYKVRVDAYLKGKLGEEEFKTIRVPMGVYEQRKSGSYMVRIRVPAGDITPDQLIAVSDISSRYTLGPIHITTRQELQIHNVSIESTPNIMEELIPNGLSSRGGGGNTVRNIIADPFSWAYAAFDILPYANSLSERLLSEKDSWTLPRKFKICFGSSLERPFLSLIADIGIIPVIRDSKKGFAIYLAGGLGTGARIATKFSDFIPTDNLYAIVRAVKEIFDQYGNRRNKHRARLRFLVKEWGESKFIKKIEKKYEELLANNLQPLSVESTTSMYTDAFLELNVDHGYLKPEDLFLLGTTIKKYEGSRIRLSHRQNVILYNIKKTDLNNLLLDLKDVGFKPLSGSVWESAVACAGASTCRLGVCLSGNLLTLLQRRLREQGRWDKIKDLVINISGCPNNCAHTLVADIGLAGAVKRKNDVVLPAYTVYAGANLSPDEAVLADRLGTVPAESLPDLLEEVFVETNKNRKNETFYAYYIREGRNTIKKLVEKYESMDAQVYTGRDIYETSKFSLLEKLEGECSAGLFDLIEMDIREAEEKYKTGDYESAVVSASRALLITKGIEERDRESALKLFLKYFAGKHVDSYVSKSVEKVLNGCEVGEKEAKVLIDDIKRLYNSMDNSLKLPELTEKQFRSSKEEGSEDRAGGVPLYDYRGVPCPINFVKAKLALDPLEPNTIVEFLLDDGQPIENVPASLIQEGHQVLSKENNITYWKIRVKRG</sequence>
<dbReference type="PRINTS" id="PR00397">
    <property type="entry name" value="SIROHAEM"/>
</dbReference>
<keyword evidence="3" id="KW-0479">Metal-binding</keyword>
<dbReference type="CDD" id="cd00291">
    <property type="entry name" value="SirA_YedF_YeeD"/>
    <property type="match status" value="1"/>
</dbReference>
<keyword evidence="2" id="KW-0349">Heme</keyword>
<dbReference type="InterPro" id="IPR005117">
    <property type="entry name" value="NiRdtase/SiRdtase_haem-b_fer"/>
</dbReference>